<proteinExistence type="predicted"/>
<accession>A0A1I4J970</accession>
<feature type="transmembrane region" description="Helical" evidence="2">
    <location>
        <begin position="265"/>
        <end position="290"/>
    </location>
</feature>
<gene>
    <name evidence="3" type="ORF">SAMN04488004_13424</name>
</gene>
<evidence type="ECO:0000313" key="3">
    <source>
        <dbReference type="EMBL" id="SFL63109.1"/>
    </source>
</evidence>
<reference evidence="3 4" key="1">
    <citation type="submission" date="2016-10" db="EMBL/GenBank/DDBJ databases">
        <authorList>
            <person name="de Groot N.N."/>
        </authorList>
    </citation>
    <scope>NUCLEOTIDE SEQUENCE [LARGE SCALE GENOMIC DNA]</scope>
    <source>
        <strain evidence="3 4">DSM 16199</strain>
    </source>
</reference>
<feature type="transmembrane region" description="Helical" evidence="2">
    <location>
        <begin position="201"/>
        <end position="220"/>
    </location>
</feature>
<feature type="transmembrane region" description="Helical" evidence="2">
    <location>
        <begin position="370"/>
        <end position="391"/>
    </location>
</feature>
<keyword evidence="4" id="KW-1185">Reference proteome</keyword>
<feature type="transmembrane region" description="Helical" evidence="2">
    <location>
        <begin position="435"/>
        <end position="456"/>
    </location>
</feature>
<dbReference type="STRING" id="195913.SAMN04488004_13424"/>
<feature type="region of interest" description="Disordered" evidence="1">
    <location>
        <begin position="111"/>
        <end position="137"/>
    </location>
</feature>
<keyword evidence="2" id="KW-0472">Membrane</keyword>
<evidence type="ECO:0000256" key="2">
    <source>
        <dbReference type="SAM" id="Phobius"/>
    </source>
</evidence>
<evidence type="ECO:0000313" key="4">
    <source>
        <dbReference type="Proteomes" id="UP000199550"/>
    </source>
</evidence>
<dbReference type="AlphaFoldDB" id="A0A1I4J970"/>
<protein>
    <submittedName>
        <fullName evidence="3">Uncharacterized protein</fullName>
    </submittedName>
</protein>
<keyword evidence="2" id="KW-0812">Transmembrane</keyword>
<dbReference type="Proteomes" id="UP000199550">
    <property type="component" value="Unassembled WGS sequence"/>
</dbReference>
<feature type="transmembrane region" description="Helical" evidence="2">
    <location>
        <begin position="166"/>
        <end position="189"/>
    </location>
</feature>
<feature type="transmembrane region" description="Helical" evidence="2">
    <location>
        <begin position="325"/>
        <end position="349"/>
    </location>
</feature>
<organism evidence="3 4">
    <name type="scientific">Loktanella salsilacus</name>
    <dbReference type="NCBI Taxonomy" id="195913"/>
    <lineage>
        <taxon>Bacteria</taxon>
        <taxon>Pseudomonadati</taxon>
        <taxon>Pseudomonadota</taxon>
        <taxon>Alphaproteobacteria</taxon>
        <taxon>Rhodobacterales</taxon>
        <taxon>Roseobacteraceae</taxon>
        <taxon>Loktanella</taxon>
    </lineage>
</organism>
<dbReference type="EMBL" id="FOTF01000034">
    <property type="protein sequence ID" value="SFL63109.1"/>
    <property type="molecule type" value="Genomic_DNA"/>
</dbReference>
<name>A0A1I4J970_9RHOB</name>
<feature type="transmembrane region" description="Helical" evidence="2">
    <location>
        <begin position="502"/>
        <end position="521"/>
    </location>
</feature>
<feature type="transmembrane region" description="Helical" evidence="2">
    <location>
        <begin position="477"/>
        <end position="496"/>
    </location>
</feature>
<evidence type="ECO:0000256" key="1">
    <source>
        <dbReference type="SAM" id="MobiDB-lite"/>
    </source>
</evidence>
<sequence length="530" mass="58248">MVNGKYYGEPPASDHDFRSLIQTAIAAGVGRDAPANGEPVKPWTAEALTTAINQAEPSRSVIDLRTVQRWLAPQGRGGISVPNLSRLALVFGCGDSSKTRSWQVALMQARERTRRDQRNGMNDGASDAPSDAPNETWAEVKSSRTLTMARSWESWFSRDDALKLSILIWAAYAVNGLANGILGILSVSYSVMPSLSKEVGFLWAPTWTVLPVLILPLFIVRVSDTLAHWRTYGRCRLLENSSIDDCNPNDVAAWDARLDGTALPFWAILLLCLGGVFLAQWAGICLRLYAEGEAGLYQVDRNLLTLVRPEFIGRGASAFISMLGYLYSALYVFIFLTGLMFLFVMAGDYETLARHNKDAEIEHGAAIQEGSWIALCAFDAALFLGWAAIAIKLQAAYLSSDAPNIALWLLRDFTAALRLSDEVNGSLPNTSVSHFTTFLMIAVGNFALFVCATRVNRGQIALRQSQQDSNIPAQSQLGYVPWKMLVLSQAFLAASLMSVGQIQGFSLALICCLTFSAWWLLRLRGRLEKE</sequence>
<keyword evidence="2" id="KW-1133">Transmembrane helix</keyword>